<dbReference type="Proteomes" id="UP000530268">
    <property type="component" value="Unassembled WGS sequence"/>
</dbReference>
<dbReference type="Pfam" id="PF13403">
    <property type="entry name" value="Hint_2"/>
    <property type="match status" value="1"/>
</dbReference>
<dbReference type="SUPFAM" id="SSF51294">
    <property type="entry name" value="Hedgehog/intein (Hint) domain"/>
    <property type="match status" value="1"/>
</dbReference>
<evidence type="ECO:0000259" key="1">
    <source>
        <dbReference type="Pfam" id="PF13403"/>
    </source>
</evidence>
<dbReference type="InterPro" id="IPR028992">
    <property type="entry name" value="Hedgehog/Intein_dom"/>
</dbReference>
<proteinExistence type="predicted"/>
<gene>
    <name evidence="2" type="ORF">GGR95_001189</name>
</gene>
<sequence>MTTTTTMLVYDLSATRPAGSTAWNDDFSFKFSPADHPTDTMTIEDSGSGTQDQTFSDDYAPGFSTAGAGNQVIQNDFLGFASTGHSVAISNWFTVTGDDGSSFKMWGIRTGNSQSSDPIGNGDFIFVSEQPLLPNVTYTVTYQNNSTPPEAYSNFAICFAKHTQLLTPSGPVAVETLEVGQEVITADHGVQKVQWIGRRIIGQAELRAMPKLRPIRITAGAMGQGLPARDLWISPQHRMLACSKIAERMFGDKEVLIAANKLTSLPGIYVDEAIAEVEYFHVLFDRHEIIFAEGCPSESLYTGPEALKAIAPEAREEVLSLFPDLNRSDYKHAYIRQMPIGKLQKRLIERHHKNHALLLQDNAPFAEHA</sequence>
<organism evidence="2 3">
    <name type="scientific">Sulfitobacter undariae</name>
    <dbReference type="NCBI Taxonomy" id="1563671"/>
    <lineage>
        <taxon>Bacteria</taxon>
        <taxon>Pseudomonadati</taxon>
        <taxon>Pseudomonadota</taxon>
        <taxon>Alphaproteobacteria</taxon>
        <taxon>Rhodobacterales</taxon>
        <taxon>Roseobacteraceae</taxon>
        <taxon>Sulfitobacter</taxon>
    </lineage>
</organism>
<reference evidence="2 3" key="1">
    <citation type="submission" date="2020-08" db="EMBL/GenBank/DDBJ databases">
        <title>Genomic Encyclopedia of Type Strains, Phase IV (KMG-IV): sequencing the most valuable type-strain genomes for metagenomic binning, comparative biology and taxonomic classification.</title>
        <authorList>
            <person name="Goeker M."/>
        </authorList>
    </citation>
    <scope>NUCLEOTIDE SEQUENCE [LARGE SCALE GENOMIC DNA]</scope>
    <source>
        <strain evidence="2 3">DSM 102234</strain>
    </source>
</reference>
<evidence type="ECO:0000313" key="3">
    <source>
        <dbReference type="Proteomes" id="UP000530268"/>
    </source>
</evidence>
<comment type="caution">
    <text evidence="2">The sequence shown here is derived from an EMBL/GenBank/DDBJ whole genome shotgun (WGS) entry which is preliminary data.</text>
</comment>
<dbReference type="InterPro" id="IPR036844">
    <property type="entry name" value="Hint_dom_sf"/>
</dbReference>
<name>A0A7W6H0E4_9RHOB</name>
<protein>
    <recommendedName>
        <fullName evidence="1">Hedgehog/Intein (Hint) domain-containing protein</fullName>
    </recommendedName>
</protein>
<dbReference type="EMBL" id="JACIEI010000003">
    <property type="protein sequence ID" value="MBB3993558.1"/>
    <property type="molecule type" value="Genomic_DNA"/>
</dbReference>
<keyword evidence="3" id="KW-1185">Reference proteome</keyword>
<feature type="domain" description="Hedgehog/Intein (Hint)" evidence="1">
    <location>
        <begin position="157"/>
        <end position="303"/>
    </location>
</feature>
<dbReference type="RefSeq" id="WP_184563781.1">
    <property type="nucleotide sequence ID" value="NZ_JACIEI010000003.1"/>
</dbReference>
<evidence type="ECO:0000313" key="2">
    <source>
        <dbReference type="EMBL" id="MBB3993558.1"/>
    </source>
</evidence>
<accession>A0A7W6H0E4</accession>
<dbReference type="AlphaFoldDB" id="A0A7W6H0E4"/>